<dbReference type="PROSITE" id="PS51257">
    <property type="entry name" value="PROKAR_LIPOPROTEIN"/>
    <property type="match status" value="1"/>
</dbReference>
<dbReference type="KEGG" id="msaa:QYS49_09160"/>
<gene>
    <name evidence="2" type="ORF">QYS49_09160</name>
</gene>
<dbReference type="RefSeq" id="WP_308349728.1">
    <property type="nucleotide sequence ID" value="NZ_CP129971.1"/>
</dbReference>
<evidence type="ECO:0000313" key="2">
    <source>
        <dbReference type="EMBL" id="WKK77325.2"/>
    </source>
</evidence>
<dbReference type="Proteomes" id="UP001230496">
    <property type="component" value="Chromosome"/>
</dbReference>
<evidence type="ECO:0000313" key="3">
    <source>
        <dbReference type="Proteomes" id="UP001230496"/>
    </source>
</evidence>
<dbReference type="InterPro" id="IPR006626">
    <property type="entry name" value="PbH1"/>
</dbReference>
<dbReference type="PANTHER" id="PTHR46182:SF2">
    <property type="entry name" value="FI19480P1"/>
    <property type="match status" value="1"/>
</dbReference>
<dbReference type="GO" id="GO:0016020">
    <property type="term" value="C:membrane"/>
    <property type="evidence" value="ECO:0007669"/>
    <property type="project" value="TreeGrafter"/>
</dbReference>
<proteinExistence type="predicted"/>
<dbReference type="CDD" id="cd00146">
    <property type="entry name" value="PKD"/>
    <property type="match status" value="1"/>
</dbReference>
<dbReference type="InterPro" id="IPR035986">
    <property type="entry name" value="PKD_dom_sf"/>
</dbReference>
<dbReference type="Gene3D" id="2.60.40.10">
    <property type="entry name" value="Immunoglobulins"/>
    <property type="match status" value="2"/>
</dbReference>
<reference evidence="2 3" key="1">
    <citation type="submission" date="2023-08" db="EMBL/GenBank/DDBJ databases">
        <title>Comparative genomics and taxonomic characterization of three novel marine species of genus Marivirga.</title>
        <authorList>
            <person name="Muhammad N."/>
            <person name="Kim S.-G."/>
        </authorList>
    </citation>
    <scope>NUCLEOTIDE SEQUENCE [LARGE SCALE GENOMIC DNA]</scope>
    <source>
        <strain evidence="2 3">BDSF4-3</strain>
    </source>
</reference>
<dbReference type="SUPFAM" id="SSF49299">
    <property type="entry name" value="PKD domain"/>
    <property type="match status" value="2"/>
</dbReference>
<dbReference type="Pfam" id="PF13229">
    <property type="entry name" value="Beta_helix"/>
    <property type="match status" value="1"/>
</dbReference>
<accession>A0AA49GBH7</accession>
<dbReference type="Pfam" id="PF22352">
    <property type="entry name" value="K319L-like_PKD"/>
    <property type="match status" value="2"/>
</dbReference>
<dbReference type="EMBL" id="CP129971">
    <property type="protein sequence ID" value="WKK77325.2"/>
    <property type="molecule type" value="Genomic_DNA"/>
</dbReference>
<feature type="domain" description="PKD" evidence="1">
    <location>
        <begin position="140"/>
        <end position="236"/>
    </location>
</feature>
<dbReference type="InterPro" id="IPR039448">
    <property type="entry name" value="Beta_helix"/>
</dbReference>
<dbReference type="InterPro" id="IPR029865">
    <property type="entry name" value="KIAA0319-like"/>
</dbReference>
<organism evidence="2 3">
    <name type="scientific">Marivirga salinarum</name>
    <dbReference type="NCBI Taxonomy" id="3059078"/>
    <lineage>
        <taxon>Bacteria</taxon>
        <taxon>Pseudomonadati</taxon>
        <taxon>Bacteroidota</taxon>
        <taxon>Cytophagia</taxon>
        <taxon>Cytophagales</taxon>
        <taxon>Marivirgaceae</taxon>
        <taxon>Marivirga</taxon>
    </lineage>
</organism>
<dbReference type="InterPro" id="IPR013783">
    <property type="entry name" value="Ig-like_fold"/>
</dbReference>
<protein>
    <submittedName>
        <fullName evidence="2">PKD domain-containing protein</fullName>
    </submittedName>
</protein>
<dbReference type="SMART" id="SM00089">
    <property type="entry name" value="PKD"/>
    <property type="match status" value="2"/>
</dbReference>
<evidence type="ECO:0000259" key="1">
    <source>
        <dbReference type="PROSITE" id="PS50093"/>
    </source>
</evidence>
<dbReference type="InterPro" id="IPR022409">
    <property type="entry name" value="PKD/Chitinase_dom"/>
</dbReference>
<keyword evidence="3" id="KW-1185">Reference proteome</keyword>
<dbReference type="PROSITE" id="PS50093">
    <property type="entry name" value="PKD"/>
    <property type="match status" value="1"/>
</dbReference>
<dbReference type="AlphaFoldDB" id="A0AA49GBH7"/>
<dbReference type="InterPro" id="IPR000601">
    <property type="entry name" value="PKD_dom"/>
</dbReference>
<sequence>MKNLKQIRQWGVLLLASIIMVSCTKDEPTVGEPPNADAGTDINAFVDSNVTLNGSNSSDPEGGTLTFSWELTQRPSGSSASISNASSAEATFIPDEAGEYVAALTVEDEDGNSDSDDVIISATVNDNEAPEAIITDSNNQFIAPENNNNVINVGNTIQLSGVNSSDPEGDDLTYLWEVTSAPTNSTPTLVNEETVTLDFTADLAGEYTITLTVSDGNGNESTAEATIEAEVSPVEINSDVNENTTWENVYDDPSLPDYIITRSIDINAELTVDAGVYVQVVEDAFIRVESSGFLNAVGTESDSIKFTSSNIPAGLHWGGINFISGYIQNELTFTEISYAGNSDIAYLNSGWRRANIAVSDNGRLTLKNSTVSNSKEEGVYIAGDLRSFENNNFKENSSYPVSIPFNAVGIIDGNSDVSGNGNSSSVRIYGSTMTDDQSMVALANQQSYRVTGEIDLESVLNIGEGVQFAFDEDVFFRVNETGNIIAEGTASNKIVMTSSNISAGLHWGGLDINSGYSSNKLDHVEVSYAGNSDMFYENSAWRSANVGIQDNGYLTISNSTITNSQDVGVYCGNESLNTFASNNFVDNSGYAIYIEFNDVGAIDGNTTFSGNGDNGVTIYGSTTSDNVTMAKLSGSAYYLFNGSSVVGSDLDIEEGTEMRFNEDVKLTVNSNGTISAIGTSNSMITFTSANQAGGINWAGILIESSSAVNEFSFVEVSYGGSDDIDYINSAWRRSNVAINSGELKMNDCTISNGEGTGITISSDSFLNGLNSSSTDPEAQIEANNTFTNNGMDNILFL</sequence>
<name>A0AA49GBH7_9BACT</name>
<dbReference type="SMART" id="SM00710">
    <property type="entry name" value="PbH1"/>
    <property type="match status" value="5"/>
</dbReference>
<dbReference type="PANTHER" id="PTHR46182">
    <property type="entry name" value="FI19480P1"/>
    <property type="match status" value="1"/>
</dbReference>
<dbReference type="GO" id="GO:0031410">
    <property type="term" value="C:cytoplasmic vesicle"/>
    <property type="evidence" value="ECO:0007669"/>
    <property type="project" value="TreeGrafter"/>
</dbReference>